<protein>
    <recommendedName>
        <fullName evidence="2">histidine kinase</fullName>
        <ecNumber evidence="2">2.7.13.3</ecNumber>
    </recommendedName>
</protein>
<dbReference type="InterPro" id="IPR004358">
    <property type="entry name" value="Sig_transdc_His_kin-like_C"/>
</dbReference>
<accession>A0ABY7TDF5</accession>
<dbReference type="InterPro" id="IPR036890">
    <property type="entry name" value="HATPase_C_sf"/>
</dbReference>
<evidence type="ECO:0000256" key="4">
    <source>
        <dbReference type="ARBA" id="ARBA00022679"/>
    </source>
</evidence>
<dbReference type="PROSITE" id="PS50113">
    <property type="entry name" value="PAC"/>
    <property type="match status" value="2"/>
</dbReference>
<feature type="domain" description="PAS" evidence="7">
    <location>
        <begin position="256"/>
        <end position="329"/>
    </location>
</feature>
<dbReference type="InterPro" id="IPR005467">
    <property type="entry name" value="His_kinase_dom"/>
</dbReference>
<dbReference type="SMART" id="SM00086">
    <property type="entry name" value="PAC"/>
    <property type="match status" value="3"/>
</dbReference>
<keyword evidence="10" id="KW-1185">Reference proteome</keyword>
<feature type="domain" description="PAS" evidence="7">
    <location>
        <begin position="129"/>
        <end position="199"/>
    </location>
</feature>
<evidence type="ECO:0000259" key="6">
    <source>
        <dbReference type="PROSITE" id="PS50109"/>
    </source>
</evidence>
<feature type="domain" description="PAC" evidence="8">
    <location>
        <begin position="333"/>
        <end position="386"/>
    </location>
</feature>
<dbReference type="RefSeq" id="WP_273632512.1">
    <property type="nucleotide sequence ID" value="NZ_CP117167.1"/>
</dbReference>
<dbReference type="InterPro" id="IPR003594">
    <property type="entry name" value="HATPase_dom"/>
</dbReference>
<dbReference type="InterPro" id="IPR013655">
    <property type="entry name" value="PAS_fold_3"/>
</dbReference>
<evidence type="ECO:0000256" key="3">
    <source>
        <dbReference type="ARBA" id="ARBA00022553"/>
    </source>
</evidence>
<dbReference type="EC" id="2.7.13.3" evidence="2"/>
<dbReference type="NCBIfam" id="TIGR00229">
    <property type="entry name" value="sensory_box"/>
    <property type="match status" value="2"/>
</dbReference>
<evidence type="ECO:0000256" key="2">
    <source>
        <dbReference type="ARBA" id="ARBA00012438"/>
    </source>
</evidence>
<dbReference type="Gene3D" id="3.30.565.10">
    <property type="entry name" value="Histidine kinase-like ATPase, C-terminal domain"/>
    <property type="match status" value="1"/>
</dbReference>
<evidence type="ECO:0000256" key="5">
    <source>
        <dbReference type="ARBA" id="ARBA00022777"/>
    </source>
</evidence>
<feature type="domain" description="PAC" evidence="8">
    <location>
        <begin position="203"/>
        <end position="255"/>
    </location>
</feature>
<dbReference type="InterPro" id="IPR035965">
    <property type="entry name" value="PAS-like_dom_sf"/>
</dbReference>
<comment type="catalytic activity">
    <reaction evidence="1">
        <text>ATP + protein L-histidine = ADP + protein N-phospho-L-histidine.</text>
        <dbReference type="EC" id="2.7.13.3"/>
    </reaction>
</comment>
<keyword evidence="3" id="KW-0597">Phosphoprotein</keyword>
<evidence type="ECO:0000259" key="8">
    <source>
        <dbReference type="PROSITE" id="PS50113"/>
    </source>
</evidence>
<dbReference type="PROSITE" id="PS50109">
    <property type="entry name" value="HIS_KIN"/>
    <property type="match status" value="1"/>
</dbReference>
<dbReference type="InterPro" id="IPR000014">
    <property type="entry name" value="PAS"/>
</dbReference>
<keyword evidence="4" id="KW-0808">Transferase</keyword>
<dbReference type="PANTHER" id="PTHR43304:SF1">
    <property type="entry name" value="PAC DOMAIN-CONTAINING PROTEIN"/>
    <property type="match status" value="1"/>
</dbReference>
<dbReference type="Proteomes" id="UP001216139">
    <property type="component" value="Chromosome"/>
</dbReference>
<dbReference type="PANTHER" id="PTHR43304">
    <property type="entry name" value="PHYTOCHROME-LIKE PROTEIN CPH1"/>
    <property type="match status" value="1"/>
</dbReference>
<dbReference type="Pfam" id="PF08447">
    <property type="entry name" value="PAS_3"/>
    <property type="match status" value="2"/>
</dbReference>
<dbReference type="InterPro" id="IPR001610">
    <property type="entry name" value="PAC"/>
</dbReference>
<dbReference type="SUPFAM" id="SSF55785">
    <property type="entry name" value="PYP-like sensor domain (PAS domain)"/>
    <property type="match status" value="3"/>
</dbReference>
<dbReference type="Gene3D" id="3.30.450.20">
    <property type="entry name" value="PAS domain"/>
    <property type="match status" value="3"/>
</dbReference>
<dbReference type="SMART" id="SM00387">
    <property type="entry name" value="HATPase_c"/>
    <property type="match status" value="1"/>
</dbReference>
<evidence type="ECO:0000313" key="9">
    <source>
        <dbReference type="EMBL" id="WCT14184.1"/>
    </source>
</evidence>
<dbReference type="SUPFAM" id="SSF55874">
    <property type="entry name" value="ATPase domain of HSP90 chaperone/DNA topoisomerase II/histidine kinase"/>
    <property type="match status" value="1"/>
</dbReference>
<evidence type="ECO:0000313" key="10">
    <source>
        <dbReference type="Proteomes" id="UP001216139"/>
    </source>
</evidence>
<dbReference type="SMART" id="SM00091">
    <property type="entry name" value="PAS"/>
    <property type="match status" value="2"/>
</dbReference>
<dbReference type="PROSITE" id="PS50112">
    <property type="entry name" value="PAS"/>
    <property type="match status" value="2"/>
</dbReference>
<dbReference type="InterPro" id="IPR052162">
    <property type="entry name" value="Sensor_kinase/Photoreceptor"/>
</dbReference>
<evidence type="ECO:0000256" key="1">
    <source>
        <dbReference type="ARBA" id="ARBA00000085"/>
    </source>
</evidence>
<evidence type="ECO:0000259" key="7">
    <source>
        <dbReference type="PROSITE" id="PS50112"/>
    </source>
</evidence>
<proteinExistence type="predicted"/>
<keyword evidence="5" id="KW-0418">Kinase</keyword>
<reference evidence="9 10" key="1">
    <citation type="submission" date="2023-02" db="EMBL/GenBank/DDBJ databases">
        <title>Genome sequence of Mucilaginibacter jinjuensis strain KACC 16571.</title>
        <authorList>
            <person name="Kim S."/>
            <person name="Heo J."/>
            <person name="Kwon S.-W."/>
        </authorList>
    </citation>
    <scope>NUCLEOTIDE SEQUENCE [LARGE SCALE GENOMIC DNA]</scope>
    <source>
        <strain evidence="9 10">KACC 16571</strain>
    </source>
</reference>
<dbReference type="CDD" id="cd00130">
    <property type="entry name" value="PAS"/>
    <property type="match status" value="2"/>
</dbReference>
<name>A0ABY7TDF5_9SPHI</name>
<feature type="domain" description="Histidine kinase" evidence="6">
    <location>
        <begin position="404"/>
        <end position="614"/>
    </location>
</feature>
<dbReference type="EMBL" id="CP117167">
    <property type="protein sequence ID" value="WCT14184.1"/>
    <property type="molecule type" value="Genomic_DNA"/>
</dbReference>
<gene>
    <name evidence="9" type="ORF">PQO05_09580</name>
</gene>
<sequence length="614" mass="71309">MHKKLELYEKVTPLAQLGIWQRNLVTGEIYWNQYVRDIYEVGPDVLYLTLEEAAEFYLDQDIVRSVIEYGISSGEPQVGEFRLRSARGVLKWVKMRIHANYEDGECTIIYGTLEDITSQVNMIRALEEREEKFHQAFDYAPIGMALVAPDGHWIKVNNSLCSLLGYDEEEFLKHTFQDFTHPDDLDLDLSHMYRLLNNEITTYNIEKRYFHKLGHQIWIYLSVTLVRDADSVPLYFVSQIKDITDRKRSMEILLRERQRLDNILKSTQVGTWEWHIPTDETVYNKRSAAILGYLPNELGADTMAAWHDLIHPDDRDINALELEKCFKKEEKFYACECRMMHKNGDWIWVEVRGKVVKWSDDDKPLLMLGTYADIHDRKAMEQERKQAMEVISGQNGRLLNFAHIVSHNLRSHTGNIQMLLDMITHETDDEEKQKMMQMLVINTANLQQTLAHLNDVVDVHSNKEYSKKILNLHQEIHRMLEVLSLSLRQVNAKLSVDVDPGISIQYDPAYLESILLNLLTNSIKYRHPDRALHIDIKVYELNNIVTLEITDNGIGIDLGLHGHKLFGMYKTFHDNNDARGIGLFLVKNQVDAMGGKIEARSTVNEGTTFKIEFS</sequence>
<organism evidence="9 10">
    <name type="scientific">Mucilaginibacter jinjuensis</name>
    <dbReference type="NCBI Taxonomy" id="1176721"/>
    <lineage>
        <taxon>Bacteria</taxon>
        <taxon>Pseudomonadati</taxon>
        <taxon>Bacteroidota</taxon>
        <taxon>Sphingobacteriia</taxon>
        <taxon>Sphingobacteriales</taxon>
        <taxon>Sphingobacteriaceae</taxon>
        <taxon>Mucilaginibacter</taxon>
    </lineage>
</organism>
<dbReference type="Pfam" id="PF02518">
    <property type="entry name" value="HATPase_c"/>
    <property type="match status" value="1"/>
</dbReference>
<dbReference type="InterPro" id="IPR000700">
    <property type="entry name" value="PAS-assoc_C"/>
</dbReference>
<dbReference type="PRINTS" id="PR00344">
    <property type="entry name" value="BCTRLSENSOR"/>
</dbReference>